<keyword evidence="3 6" id="KW-0812">Transmembrane</keyword>
<dbReference type="AlphaFoldDB" id="A0A285CUK9"/>
<dbReference type="PANTHER" id="PTHR33545">
    <property type="entry name" value="UPF0750 MEMBRANE PROTEIN YITT-RELATED"/>
    <property type="match status" value="1"/>
</dbReference>
<evidence type="ECO:0000313" key="8">
    <source>
        <dbReference type="Proteomes" id="UP000219546"/>
    </source>
</evidence>
<sequence>MYQFWRKSGFVIAGGTIQGLGMGLFLFPHSIPSGGAGGISVLLNHFLLINMGLALWIVNFSMLMLAMKYLGNRSVIWTMVAITVTSLSIGFFQHIIPTPIGNVWIDVVVGSVFLGTGIGLLLREGVSNGGVGVIALIIAKYRHVYPGKPLFWMNGFIFILTASIISWEIIIQALLSQWISTKMVDAIYSINFHSVYTLSWRKK</sequence>
<organism evidence="7 8">
    <name type="scientific">Bacillus oleivorans</name>
    <dbReference type="NCBI Taxonomy" id="1448271"/>
    <lineage>
        <taxon>Bacteria</taxon>
        <taxon>Bacillati</taxon>
        <taxon>Bacillota</taxon>
        <taxon>Bacilli</taxon>
        <taxon>Bacillales</taxon>
        <taxon>Bacillaceae</taxon>
        <taxon>Bacillus</taxon>
    </lineage>
</organism>
<feature type="transmembrane region" description="Helical" evidence="6">
    <location>
        <begin position="151"/>
        <end position="175"/>
    </location>
</feature>
<dbReference type="PANTHER" id="PTHR33545:SF9">
    <property type="entry name" value="UPF0750 MEMBRANE PROTEIN YITE"/>
    <property type="match status" value="1"/>
</dbReference>
<feature type="transmembrane region" description="Helical" evidence="6">
    <location>
        <begin position="129"/>
        <end position="145"/>
    </location>
</feature>
<reference evidence="7 8" key="1">
    <citation type="submission" date="2017-08" db="EMBL/GenBank/DDBJ databases">
        <authorList>
            <person name="de Groot N.N."/>
        </authorList>
    </citation>
    <scope>NUCLEOTIDE SEQUENCE [LARGE SCALE GENOMIC DNA]</scope>
    <source>
        <strain evidence="7 8">JC228</strain>
    </source>
</reference>
<dbReference type="GO" id="GO:0005886">
    <property type="term" value="C:plasma membrane"/>
    <property type="evidence" value="ECO:0007669"/>
    <property type="project" value="UniProtKB-SubCell"/>
</dbReference>
<keyword evidence="2" id="KW-1003">Cell membrane</keyword>
<evidence type="ECO:0000313" key="7">
    <source>
        <dbReference type="EMBL" id="SNX71250.1"/>
    </source>
</evidence>
<feature type="transmembrane region" description="Helical" evidence="6">
    <location>
        <begin position="9"/>
        <end position="27"/>
    </location>
</feature>
<evidence type="ECO:0000256" key="2">
    <source>
        <dbReference type="ARBA" id="ARBA00022475"/>
    </source>
</evidence>
<accession>A0A285CUK9</accession>
<dbReference type="OrthoDB" id="2182285at2"/>
<dbReference type="InterPro" id="IPR003740">
    <property type="entry name" value="YitT"/>
</dbReference>
<evidence type="ECO:0000256" key="4">
    <source>
        <dbReference type="ARBA" id="ARBA00022989"/>
    </source>
</evidence>
<name>A0A285CUK9_9BACI</name>
<keyword evidence="4 6" id="KW-1133">Transmembrane helix</keyword>
<keyword evidence="8" id="KW-1185">Reference proteome</keyword>
<dbReference type="Proteomes" id="UP000219546">
    <property type="component" value="Unassembled WGS sequence"/>
</dbReference>
<evidence type="ECO:0000256" key="5">
    <source>
        <dbReference type="ARBA" id="ARBA00023136"/>
    </source>
</evidence>
<proteinExistence type="predicted"/>
<dbReference type="RefSeq" id="WP_097158894.1">
    <property type="nucleotide sequence ID" value="NZ_JBEPMQ010000004.1"/>
</dbReference>
<gene>
    <name evidence="7" type="ORF">SAMN05877753_10574</name>
</gene>
<evidence type="ECO:0000256" key="1">
    <source>
        <dbReference type="ARBA" id="ARBA00004651"/>
    </source>
</evidence>
<evidence type="ECO:0000256" key="3">
    <source>
        <dbReference type="ARBA" id="ARBA00022692"/>
    </source>
</evidence>
<feature type="transmembrane region" description="Helical" evidence="6">
    <location>
        <begin position="74"/>
        <end position="96"/>
    </location>
</feature>
<feature type="transmembrane region" description="Helical" evidence="6">
    <location>
        <begin position="102"/>
        <end position="122"/>
    </location>
</feature>
<evidence type="ECO:0000256" key="6">
    <source>
        <dbReference type="SAM" id="Phobius"/>
    </source>
</evidence>
<dbReference type="EMBL" id="OAOP01000005">
    <property type="protein sequence ID" value="SNX71250.1"/>
    <property type="molecule type" value="Genomic_DNA"/>
</dbReference>
<keyword evidence="5 6" id="KW-0472">Membrane</keyword>
<dbReference type="Pfam" id="PF02588">
    <property type="entry name" value="YitT_membrane"/>
    <property type="match status" value="1"/>
</dbReference>
<protein>
    <submittedName>
        <fullName evidence="7">Uncharacterized 5xTM membrane YitT family protein</fullName>
    </submittedName>
</protein>
<feature type="transmembrane region" description="Helical" evidence="6">
    <location>
        <begin position="47"/>
        <end position="67"/>
    </location>
</feature>
<comment type="subcellular location">
    <subcellularLocation>
        <location evidence="1">Cell membrane</location>
        <topology evidence="1">Multi-pass membrane protein</topology>
    </subcellularLocation>
</comment>
<dbReference type="InterPro" id="IPR051461">
    <property type="entry name" value="UPF0750_membrane"/>
</dbReference>